<feature type="transmembrane region" description="Helical" evidence="8">
    <location>
        <begin position="20"/>
        <end position="47"/>
    </location>
</feature>
<feature type="transmembrane region" description="Helical" evidence="8">
    <location>
        <begin position="246"/>
        <end position="266"/>
    </location>
</feature>
<evidence type="ECO:0000256" key="8">
    <source>
        <dbReference type="SAM" id="Phobius"/>
    </source>
</evidence>
<feature type="transmembrane region" description="Helical" evidence="8">
    <location>
        <begin position="499"/>
        <end position="522"/>
    </location>
</feature>
<evidence type="ECO:0000313" key="11">
    <source>
        <dbReference type="Proteomes" id="UP000317835"/>
    </source>
</evidence>
<dbReference type="InterPro" id="IPR020846">
    <property type="entry name" value="MFS_dom"/>
</dbReference>
<dbReference type="GO" id="GO:0005886">
    <property type="term" value="C:plasma membrane"/>
    <property type="evidence" value="ECO:0007669"/>
    <property type="project" value="UniProtKB-SubCell"/>
</dbReference>
<dbReference type="PANTHER" id="PTHR42718">
    <property type="entry name" value="MAJOR FACILITATOR SUPERFAMILY MULTIDRUG TRANSPORTER MFSC"/>
    <property type="match status" value="1"/>
</dbReference>
<evidence type="ECO:0000256" key="4">
    <source>
        <dbReference type="ARBA" id="ARBA00022475"/>
    </source>
</evidence>
<dbReference type="Gene3D" id="1.20.1720.10">
    <property type="entry name" value="Multidrug resistance protein D"/>
    <property type="match status" value="1"/>
</dbReference>
<evidence type="ECO:0000256" key="2">
    <source>
        <dbReference type="ARBA" id="ARBA00008537"/>
    </source>
</evidence>
<dbReference type="SUPFAM" id="SSF103473">
    <property type="entry name" value="MFS general substrate transporter"/>
    <property type="match status" value="1"/>
</dbReference>
<feature type="transmembrane region" description="Helical" evidence="8">
    <location>
        <begin position="59"/>
        <end position="80"/>
    </location>
</feature>
<dbReference type="Gene3D" id="1.20.1250.20">
    <property type="entry name" value="MFS general substrate transporter like domains"/>
    <property type="match status" value="1"/>
</dbReference>
<dbReference type="Proteomes" id="UP000317835">
    <property type="component" value="Plasmid pElP_2"/>
</dbReference>
<dbReference type="InterPro" id="IPR004638">
    <property type="entry name" value="EmrB-like"/>
</dbReference>
<sequence>MSRVDLAPTGARRPAINPWVVAAAVVIPTFMEVLDTTIANVALRYIAGGLSASEVDSEWVLTSYLAANATILPISGWLAARLGRRNYFLLSIAVFTLASGLCGLATSLEQIILFRVLQGLAGGGLQPSSQGILLDAFTAEKQGAAQTIFGVAALLAPVLGPTLGGYLTVNYNWRWIFYINLPVGVLALVFCSLVVDDPDYLKEGRAELRRRPVPFDAIGLGLLVLIMSCWEILLSKGQQWDWYNDPFGRVQTLFILFVLGLGGLIARELRIANPVVDFRPLAERNFAACCLIVFCAYGVLYGASTTLPALLQGLFGYDAFVSGLVMSPSGIFSILTMLVVGVLLRRGTDARRLIAAGLLVMAAANYWMARMNLEISPPQVIWPRVLLICGLSMVFAPLNVAAFKYTPTHLRGAAVGLLALLRNEGGSVGTSMAQTLVTRREQLHTARVGEFLDPLNPYVHAYAEEGRAFFLRQTGDPAAAAEMTWETLANLRAQQAASLAYFDVFWLFAVLAVGLVALVPLMKRSVVEAGEHIGAE</sequence>
<feature type="transmembrane region" description="Helical" evidence="8">
    <location>
        <begin position="286"/>
        <end position="304"/>
    </location>
</feature>
<evidence type="ECO:0000256" key="1">
    <source>
        <dbReference type="ARBA" id="ARBA00004651"/>
    </source>
</evidence>
<keyword evidence="7 8" id="KW-0472">Membrane</keyword>
<evidence type="ECO:0000256" key="5">
    <source>
        <dbReference type="ARBA" id="ARBA00022692"/>
    </source>
</evidence>
<keyword evidence="11" id="KW-1185">Reference proteome</keyword>
<keyword evidence="10" id="KW-0614">Plasmid</keyword>
<feature type="transmembrane region" description="Helical" evidence="8">
    <location>
        <begin position="215"/>
        <end position="234"/>
    </location>
</feature>
<evidence type="ECO:0000313" key="10">
    <source>
        <dbReference type="EMBL" id="QDV39405.1"/>
    </source>
</evidence>
<feature type="transmembrane region" description="Helical" evidence="8">
    <location>
        <begin position="353"/>
        <end position="369"/>
    </location>
</feature>
<name>A0A518HEX7_9BACT</name>
<dbReference type="GO" id="GO:0022857">
    <property type="term" value="F:transmembrane transporter activity"/>
    <property type="evidence" value="ECO:0007669"/>
    <property type="project" value="InterPro"/>
</dbReference>
<dbReference type="Pfam" id="PF07690">
    <property type="entry name" value="MFS_1"/>
    <property type="match status" value="1"/>
</dbReference>
<gene>
    <name evidence="10" type="primary">emrB</name>
    <name evidence="10" type="ORF">ElP_73720</name>
</gene>
<geneLocation type="plasmid" evidence="11">
    <name>pelp_2</name>
</geneLocation>
<dbReference type="EMBL" id="CP036428">
    <property type="protein sequence ID" value="QDV39405.1"/>
    <property type="molecule type" value="Genomic_DNA"/>
</dbReference>
<accession>A0A518HEX7</accession>
<dbReference type="AlphaFoldDB" id="A0A518HEX7"/>
<dbReference type="NCBIfam" id="TIGR00711">
    <property type="entry name" value="efflux_EmrB"/>
    <property type="match status" value="1"/>
</dbReference>
<keyword evidence="6 8" id="KW-1133">Transmembrane helix</keyword>
<keyword evidence="4" id="KW-1003">Cell membrane</keyword>
<feature type="transmembrane region" description="Helical" evidence="8">
    <location>
        <begin position="112"/>
        <end position="136"/>
    </location>
</feature>
<evidence type="ECO:0000256" key="3">
    <source>
        <dbReference type="ARBA" id="ARBA00022448"/>
    </source>
</evidence>
<comment type="subcellular location">
    <subcellularLocation>
        <location evidence="1">Cell membrane</location>
        <topology evidence="1">Multi-pass membrane protein</topology>
    </subcellularLocation>
</comment>
<dbReference type="RefSeq" id="WP_145279632.1">
    <property type="nucleotide sequence ID" value="NZ_CP036428.1"/>
</dbReference>
<proteinExistence type="inferred from homology"/>
<keyword evidence="3" id="KW-0813">Transport</keyword>
<keyword evidence="5 8" id="KW-0812">Transmembrane</keyword>
<dbReference type="PROSITE" id="PS50850">
    <property type="entry name" value="MFS"/>
    <property type="match status" value="1"/>
</dbReference>
<evidence type="ECO:0000256" key="7">
    <source>
        <dbReference type="ARBA" id="ARBA00023136"/>
    </source>
</evidence>
<feature type="domain" description="Major facilitator superfamily (MFS) profile" evidence="9">
    <location>
        <begin position="21"/>
        <end position="527"/>
    </location>
</feature>
<protein>
    <submittedName>
        <fullName evidence="10">Multidrug export protein EmrB</fullName>
    </submittedName>
</protein>
<feature type="transmembrane region" description="Helical" evidence="8">
    <location>
        <begin position="87"/>
        <end position="106"/>
    </location>
</feature>
<dbReference type="PANTHER" id="PTHR42718:SF9">
    <property type="entry name" value="MAJOR FACILITATOR SUPERFAMILY MULTIDRUG TRANSPORTER MFSC"/>
    <property type="match status" value="1"/>
</dbReference>
<dbReference type="KEGG" id="tpla:ElP_73720"/>
<dbReference type="InterPro" id="IPR036259">
    <property type="entry name" value="MFS_trans_sf"/>
</dbReference>
<evidence type="ECO:0000259" key="9">
    <source>
        <dbReference type="PROSITE" id="PS50850"/>
    </source>
</evidence>
<reference evidence="10 11" key="1">
    <citation type="submission" date="2019-02" db="EMBL/GenBank/DDBJ databases">
        <title>Deep-cultivation of Planctomycetes and their phenomic and genomic characterization uncovers novel biology.</title>
        <authorList>
            <person name="Wiegand S."/>
            <person name="Jogler M."/>
            <person name="Boedeker C."/>
            <person name="Pinto D."/>
            <person name="Vollmers J."/>
            <person name="Rivas-Marin E."/>
            <person name="Kohn T."/>
            <person name="Peeters S.H."/>
            <person name="Heuer A."/>
            <person name="Rast P."/>
            <person name="Oberbeckmann S."/>
            <person name="Bunk B."/>
            <person name="Jeske O."/>
            <person name="Meyerdierks A."/>
            <person name="Storesund J.E."/>
            <person name="Kallscheuer N."/>
            <person name="Luecker S."/>
            <person name="Lage O.M."/>
            <person name="Pohl T."/>
            <person name="Merkel B.J."/>
            <person name="Hornburger P."/>
            <person name="Mueller R.-W."/>
            <person name="Bruemmer F."/>
            <person name="Labrenz M."/>
            <person name="Spormann A.M."/>
            <person name="Op den Camp H."/>
            <person name="Overmann J."/>
            <person name="Amann R."/>
            <person name="Jetten M.S.M."/>
            <person name="Mascher T."/>
            <person name="Medema M.H."/>
            <person name="Devos D.P."/>
            <person name="Kaster A.-K."/>
            <person name="Ovreas L."/>
            <person name="Rohde M."/>
            <person name="Galperin M.Y."/>
            <person name="Jogler C."/>
        </authorList>
    </citation>
    <scope>NUCLEOTIDE SEQUENCE [LARGE SCALE GENOMIC DNA]</scope>
    <source>
        <strain evidence="10 11">ElP</strain>
        <plasmid evidence="11">pelp_2</plasmid>
    </source>
</reference>
<dbReference type="OrthoDB" id="6360at2"/>
<dbReference type="CDD" id="cd17503">
    <property type="entry name" value="MFS_LmrB_MDR_like"/>
    <property type="match status" value="1"/>
</dbReference>
<comment type="similarity">
    <text evidence="2">Belongs to the major facilitator superfamily. EmrB family.</text>
</comment>
<feature type="transmembrane region" description="Helical" evidence="8">
    <location>
        <begin position="381"/>
        <end position="403"/>
    </location>
</feature>
<evidence type="ECO:0000256" key="6">
    <source>
        <dbReference type="ARBA" id="ARBA00022989"/>
    </source>
</evidence>
<organism evidence="10 11">
    <name type="scientific">Tautonia plasticadhaerens</name>
    <dbReference type="NCBI Taxonomy" id="2527974"/>
    <lineage>
        <taxon>Bacteria</taxon>
        <taxon>Pseudomonadati</taxon>
        <taxon>Planctomycetota</taxon>
        <taxon>Planctomycetia</taxon>
        <taxon>Isosphaerales</taxon>
        <taxon>Isosphaeraceae</taxon>
        <taxon>Tautonia</taxon>
    </lineage>
</organism>
<dbReference type="InterPro" id="IPR011701">
    <property type="entry name" value="MFS"/>
</dbReference>
<feature type="transmembrane region" description="Helical" evidence="8">
    <location>
        <begin position="175"/>
        <end position="195"/>
    </location>
</feature>
<feature type="transmembrane region" description="Helical" evidence="8">
    <location>
        <begin position="324"/>
        <end position="344"/>
    </location>
</feature>
<feature type="transmembrane region" description="Helical" evidence="8">
    <location>
        <begin position="148"/>
        <end position="169"/>
    </location>
</feature>